<dbReference type="PANTHER" id="PTHR13620:SF104">
    <property type="entry name" value="EXONUCLEASE 3'-5' DOMAIN-CONTAINING PROTEIN 2"/>
    <property type="match status" value="1"/>
</dbReference>
<evidence type="ECO:0000256" key="2">
    <source>
        <dbReference type="ARBA" id="ARBA00022801"/>
    </source>
</evidence>
<gene>
    <name evidence="5" type="ORF">D0Z07_8921</name>
</gene>
<evidence type="ECO:0000313" key="5">
    <source>
        <dbReference type="EMBL" id="KAG0645265.1"/>
    </source>
</evidence>
<accession>A0A9P6SMN1</accession>
<keyword evidence="1" id="KW-0540">Nuclease</keyword>
<evidence type="ECO:0000313" key="6">
    <source>
        <dbReference type="Proteomes" id="UP000785200"/>
    </source>
</evidence>
<dbReference type="Pfam" id="PF01612">
    <property type="entry name" value="DNA_pol_A_exo1"/>
    <property type="match status" value="1"/>
</dbReference>
<name>A0A9P6SMN1_9HELO</name>
<dbReference type="InterPro" id="IPR036397">
    <property type="entry name" value="RNaseH_sf"/>
</dbReference>
<dbReference type="SMART" id="SM00474">
    <property type="entry name" value="35EXOc"/>
    <property type="match status" value="1"/>
</dbReference>
<keyword evidence="6" id="KW-1185">Reference proteome</keyword>
<feature type="region of interest" description="Disordered" evidence="3">
    <location>
        <begin position="363"/>
        <end position="394"/>
    </location>
</feature>
<evidence type="ECO:0000256" key="3">
    <source>
        <dbReference type="SAM" id="MobiDB-lite"/>
    </source>
</evidence>
<protein>
    <submittedName>
        <fullName evidence="5">Werner syndrome ATP-dependent helicase</fullName>
    </submittedName>
</protein>
<dbReference type="AlphaFoldDB" id="A0A9P6SMN1"/>
<evidence type="ECO:0000256" key="1">
    <source>
        <dbReference type="ARBA" id="ARBA00022722"/>
    </source>
</evidence>
<dbReference type="CDD" id="cd06141">
    <property type="entry name" value="WRN_exo"/>
    <property type="match status" value="1"/>
</dbReference>
<feature type="region of interest" description="Disordered" evidence="3">
    <location>
        <begin position="410"/>
        <end position="432"/>
    </location>
</feature>
<dbReference type="GO" id="GO:0006139">
    <property type="term" value="P:nucleobase-containing compound metabolic process"/>
    <property type="evidence" value="ECO:0007669"/>
    <property type="project" value="InterPro"/>
</dbReference>
<keyword evidence="5" id="KW-0067">ATP-binding</keyword>
<dbReference type="GO" id="GO:0008408">
    <property type="term" value="F:3'-5' exonuclease activity"/>
    <property type="evidence" value="ECO:0007669"/>
    <property type="project" value="InterPro"/>
</dbReference>
<reference evidence="5" key="1">
    <citation type="submission" date="2019-07" db="EMBL/GenBank/DDBJ databases">
        <title>Hyphodiscus hymeniophilus genome sequencing and assembly.</title>
        <authorList>
            <person name="Kramer G."/>
            <person name="Nodwell J."/>
        </authorList>
    </citation>
    <scope>NUCLEOTIDE SEQUENCE</scope>
    <source>
        <strain evidence="5">ATCC 34498</strain>
    </source>
</reference>
<dbReference type="InterPro" id="IPR002562">
    <property type="entry name" value="3'-5'_exonuclease_dom"/>
</dbReference>
<keyword evidence="2" id="KW-0378">Hydrolase</keyword>
<feature type="domain" description="3'-5' exonuclease" evidence="4">
    <location>
        <begin position="145"/>
        <end position="336"/>
    </location>
</feature>
<feature type="compositionally biased region" description="Acidic residues" evidence="3">
    <location>
        <begin position="363"/>
        <end position="374"/>
    </location>
</feature>
<dbReference type="GO" id="GO:0005634">
    <property type="term" value="C:nucleus"/>
    <property type="evidence" value="ECO:0007669"/>
    <property type="project" value="TreeGrafter"/>
</dbReference>
<evidence type="ECO:0000259" key="4">
    <source>
        <dbReference type="SMART" id="SM00474"/>
    </source>
</evidence>
<dbReference type="FunFam" id="3.30.420.10:FF:000100">
    <property type="entry name" value="3'-5' exonuclease/helicase (Wrn), putative"/>
    <property type="match status" value="1"/>
</dbReference>
<dbReference type="PANTHER" id="PTHR13620">
    <property type="entry name" value="3-5 EXONUCLEASE"/>
    <property type="match status" value="1"/>
</dbReference>
<comment type="caution">
    <text evidence="5">The sequence shown here is derived from an EMBL/GenBank/DDBJ whole genome shotgun (WGS) entry which is preliminary data.</text>
</comment>
<dbReference type="SUPFAM" id="SSF53098">
    <property type="entry name" value="Ribonuclease H-like"/>
    <property type="match status" value="1"/>
</dbReference>
<dbReference type="GO" id="GO:0004386">
    <property type="term" value="F:helicase activity"/>
    <property type="evidence" value="ECO:0007669"/>
    <property type="project" value="UniProtKB-KW"/>
</dbReference>
<dbReference type="Gene3D" id="3.30.420.10">
    <property type="entry name" value="Ribonuclease H-like superfamily/Ribonuclease H"/>
    <property type="match status" value="1"/>
</dbReference>
<keyword evidence="5" id="KW-0347">Helicase</keyword>
<dbReference type="InterPro" id="IPR012337">
    <property type="entry name" value="RNaseH-like_sf"/>
</dbReference>
<dbReference type="EMBL" id="VNKQ01000019">
    <property type="protein sequence ID" value="KAG0645265.1"/>
    <property type="molecule type" value="Genomic_DNA"/>
</dbReference>
<sequence length="544" mass="61133">MLLRNNGASTLGKILRRPIITTMASFDGTGGLSWDAMRSTFAMFRGGKAAAEDRYISGSLGSITNVGVGQTAVAEEQPEGTKNDAEAVLEDPEHHELPRTTSRFTMSEEVFRAAKTAARGSPESFWTHTLYRGPEQDGVETKVKVHYCRTKHTSEQVLQQYFLNKKVLGFDIEWQPEAYKNMGIKKNVSLVQLASEDRIGLFHLALYPKDNIDDLVAPSLRNIMEDASVTKVGVAIKADCTRLRKYLNIESRGIFELSHLYKLVKFSSSRDFKLINKRLVSLSTQVQEHLHLPMYKGDDVRGSDWSLPLQMDQIVYAASDSYAGVHLFDTLEIKRKELDPTPPRPYNAEEGKPIRLAEGVEIETDEELEPEEAENPTLNKRTYPKRPSPSFYEEASVEMDKLDSDFCIEVSQPTTPMPSTRSRSSKSSLQPKSPLVLAAAELVDSYRSSHPKNKATPSGLRCYFLWYHNPELSLPDIAALLREVPLQTTTVINYILESVRAERLPFEKERLRGVLAELPKEVVSGRYRTLSRACEAEGVGKTKN</sequence>
<keyword evidence="5" id="KW-0547">Nucleotide-binding</keyword>
<proteinExistence type="predicted"/>
<dbReference type="Proteomes" id="UP000785200">
    <property type="component" value="Unassembled WGS sequence"/>
</dbReference>
<organism evidence="5 6">
    <name type="scientific">Hyphodiscus hymeniophilus</name>
    <dbReference type="NCBI Taxonomy" id="353542"/>
    <lineage>
        <taxon>Eukaryota</taxon>
        <taxon>Fungi</taxon>
        <taxon>Dikarya</taxon>
        <taxon>Ascomycota</taxon>
        <taxon>Pezizomycotina</taxon>
        <taxon>Leotiomycetes</taxon>
        <taxon>Helotiales</taxon>
        <taxon>Hyphodiscaceae</taxon>
        <taxon>Hyphodiscus</taxon>
    </lineage>
</organism>
<dbReference type="GO" id="GO:0005737">
    <property type="term" value="C:cytoplasm"/>
    <property type="evidence" value="ECO:0007669"/>
    <property type="project" value="TreeGrafter"/>
</dbReference>
<feature type="compositionally biased region" description="Low complexity" evidence="3">
    <location>
        <begin position="411"/>
        <end position="432"/>
    </location>
</feature>
<dbReference type="OrthoDB" id="1920326at2759"/>
<dbReference type="InterPro" id="IPR051132">
    <property type="entry name" value="3-5_Exonuclease_domain"/>
</dbReference>
<dbReference type="GO" id="GO:0003676">
    <property type="term" value="F:nucleic acid binding"/>
    <property type="evidence" value="ECO:0007669"/>
    <property type="project" value="InterPro"/>
</dbReference>